<evidence type="ECO:0000313" key="3">
    <source>
        <dbReference type="Proteomes" id="UP000287609"/>
    </source>
</evidence>
<sequence>MTSLARLTKRIAALTATSSLILAGVIGVSSANADELPAATGLGVHTMAVNRDANVNTSTDINVDADADANDVALAHQILDEALQQQKDPDSTEENHYIEGYWGETYWLLNNKNETMTIAPYADSTAPDFRFLEGKEGSLEWAIRITVEKVVIAHKLKATSESSFASMFEGCLHLEEVEGLGNISYENLKKGSNPRLYQMFERTKVQNVDFTGADFSTCSKFNPSYMFLKLNFYAKEPIELHLAGLPWEKVSSTWSMFNGAKISSVLIGYPDQVVEAPSIDTATAMFMNCPFLTHVQWNVTMPNLKDADFMFSKDGMLESIDLNNLKSSQLACITEMFGECYRLASLQMKGTKFTAGRASYTMYYAPINHFVINKSALAEIYKAARHGLPRDDDPQFQRYQWKDKDSGLEMSITDWAMYQPDQDYELELDLPKQEQC</sequence>
<gene>
    <name evidence="2" type="ORF">D2E26_0181</name>
</gene>
<evidence type="ECO:0000313" key="2">
    <source>
        <dbReference type="EMBL" id="RSX55618.1"/>
    </source>
</evidence>
<evidence type="ECO:0000256" key="1">
    <source>
        <dbReference type="SAM" id="SignalP"/>
    </source>
</evidence>
<accession>A0A430FRY0</accession>
<feature type="chain" id="PRO_5019194456" description="BspA family leucine-rich repeat surface protein" evidence="1">
    <location>
        <begin position="34"/>
        <end position="436"/>
    </location>
</feature>
<dbReference type="EMBL" id="QXGM01000001">
    <property type="protein sequence ID" value="RSX55618.1"/>
    <property type="molecule type" value="Genomic_DNA"/>
</dbReference>
<proteinExistence type="predicted"/>
<protein>
    <recommendedName>
        <fullName evidence="4">BspA family leucine-rich repeat surface protein</fullName>
    </recommendedName>
</protein>
<name>A0A430FRY0_9BIFI</name>
<organism evidence="2 3">
    <name type="scientific">Bifidobacterium dolichotidis</name>
    <dbReference type="NCBI Taxonomy" id="2306976"/>
    <lineage>
        <taxon>Bacteria</taxon>
        <taxon>Bacillati</taxon>
        <taxon>Actinomycetota</taxon>
        <taxon>Actinomycetes</taxon>
        <taxon>Bifidobacteriales</taxon>
        <taxon>Bifidobacteriaceae</taxon>
        <taxon>Bifidobacterium</taxon>
    </lineage>
</organism>
<comment type="caution">
    <text evidence="2">The sequence shown here is derived from an EMBL/GenBank/DDBJ whole genome shotgun (WGS) entry which is preliminary data.</text>
</comment>
<keyword evidence="1" id="KW-0732">Signal</keyword>
<dbReference type="AlphaFoldDB" id="A0A430FRY0"/>
<feature type="signal peptide" evidence="1">
    <location>
        <begin position="1"/>
        <end position="33"/>
    </location>
</feature>
<keyword evidence="3" id="KW-1185">Reference proteome</keyword>
<dbReference type="Proteomes" id="UP000287609">
    <property type="component" value="Unassembled WGS sequence"/>
</dbReference>
<dbReference type="OrthoDB" id="1081070at2"/>
<reference evidence="2 3" key="1">
    <citation type="submission" date="2018-09" db="EMBL/GenBank/DDBJ databases">
        <title>Characterization of the phylogenetic diversity of five novel species belonging to the genus Bifidobacterium.</title>
        <authorList>
            <person name="Lugli G.A."/>
            <person name="Duranti S."/>
            <person name="Milani C."/>
        </authorList>
    </citation>
    <scope>NUCLEOTIDE SEQUENCE [LARGE SCALE GENOMIC DNA]</scope>
    <source>
        <strain evidence="2 3">2036B</strain>
    </source>
</reference>
<evidence type="ECO:0008006" key="4">
    <source>
        <dbReference type="Google" id="ProtNLM"/>
    </source>
</evidence>
<dbReference type="RefSeq" id="WP_125962836.1">
    <property type="nucleotide sequence ID" value="NZ_QXGM01000001.1"/>
</dbReference>